<feature type="non-terminal residue" evidence="2">
    <location>
        <position position="205"/>
    </location>
</feature>
<dbReference type="Proteomes" id="UP000250266">
    <property type="component" value="Unassembled WGS sequence"/>
</dbReference>
<evidence type="ECO:0000313" key="3">
    <source>
        <dbReference type="Proteomes" id="UP000250266"/>
    </source>
</evidence>
<evidence type="ECO:0000259" key="1">
    <source>
        <dbReference type="Pfam" id="PF13391"/>
    </source>
</evidence>
<sequence>CHERDQRKCVLTKAGEPYDVAHIYPFSMRYQSDTVGQQGLSFWGTLRLFWSKERIDSWYNSISSFGTEFCHNLISLAPHAHAYWTRAYFALKPISLSEDKKRLDVQFFWLPPRSRTPGVDILQVPSLPENLDQGPNCTALHSLQTDKRICSGDEFSLETDDPVARPLPDFSVLEMQWFLHRITAMSGAAESQDDLNDDGDDSDND</sequence>
<dbReference type="EMBL" id="KV745746">
    <property type="protein sequence ID" value="OCK73514.1"/>
    <property type="molecule type" value="Genomic_DNA"/>
</dbReference>
<dbReference type="InterPro" id="IPR003615">
    <property type="entry name" value="HNH_nuc"/>
</dbReference>
<dbReference type="OrthoDB" id="5416097at2759"/>
<reference evidence="2 3" key="1">
    <citation type="journal article" date="2016" name="Nat. Commun.">
        <title>Ectomycorrhizal ecology is imprinted in the genome of the dominant symbiotic fungus Cenococcum geophilum.</title>
        <authorList>
            <consortium name="DOE Joint Genome Institute"/>
            <person name="Peter M."/>
            <person name="Kohler A."/>
            <person name="Ohm R.A."/>
            <person name="Kuo A."/>
            <person name="Krutzmann J."/>
            <person name="Morin E."/>
            <person name="Arend M."/>
            <person name="Barry K.W."/>
            <person name="Binder M."/>
            <person name="Choi C."/>
            <person name="Clum A."/>
            <person name="Copeland A."/>
            <person name="Grisel N."/>
            <person name="Haridas S."/>
            <person name="Kipfer T."/>
            <person name="LaButti K."/>
            <person name="Lindquist E."/>
            <person name="Lipzen A."/>
            <person name="Maire R."/>
            <person name="Meier B."/>
            <person name="Mihaltcheva S."/>
            <person name="Molinier V."/>
            <person name="Murat C."/>
            <person name="Poggeler S."/>
            <person name="Quandt C.A."/>
            <person name="Sperisen C."/>
            <person name="Tritt A."/>
            <person name="Tisserant E."/>
            <person name="Crous P.W."/>
            <person name="Henrissat B."/>
            <person name="Nehls U."/>
            <person name="Egli S."/>
            <person name="Spatafora J.W."/>
            <person name="Grigoriev I.V."/>
            <person name="Martin F.M."/>
        </authorList>
    </citation>
    <scope>NUCLEOTIDE SEQUENCE [LARGE SCALE GENOMIC DNA]</scope>
    <source>
        <strain evidence="2 3">CBS 459.81</strain>
    </source>
</reference>
<feature type="domain" description="HNH nuclease" evidence="1">
    <location>
        <begin position="9"/>
        <end position="91"/>
    </location>
</feature>
<name>A0A8E2J8N5_9PEZI</name>
<organism evidence="2 3">
    <name type="scientific">Lepidopterella palustris CBS 459.81</name>
    <dbReference type="NCBI Taxonomy" id="1314670"/>
    <lineage>
        <taxon>Eukaryota</taxon>
        <taxon>Fungi</taxon>
        <taxon>Dikarya</taxon>
        <taxon>Ascomycota</taxon>
        <taxon>Pezizomycotina</taxon>
        <taxon>Dothideomycetes</taxon>
        <taxon>Pleosporomycetidae</taxon>
        <taxon>Mytilinidiales</taxon>
        <taxon>Argynnaceae</taxon>
        <taxon>Lepidopterella</taxon>
    </lineage>
</organism>
<gene>
    <name evidence="2" type="ORF">K432DRAFT_266146</name>
</gene>
<accession>A0A8E2J8N5</accession>
<dbReference type="AlphaFoldDB" id="A0A8E2J8N5"/>
<feature type="non-terminal residue" evidence="2">
    <location>
        <position position="1"/>
    </location>
</feature>
<keyword evidence="3" id="KW-1185">Reference proteome</keyword>
<protein>
    <recommendedName>
        <fullName evidence="1">HNH nuclease domain-containing protein</fullName>
    </recommendedName>
</protein>
<evidence type="ECO:0000313" key="2">
    <source>
        <dbReference type="EMBL" id="OCK73514.1"/>
    </source>
</evidence>
<dbReference type="Pfam" id="PF13391">
    <property type="entry name" value="HNH_2"/>
    <property type="match status" value="1"/>
</dbReference>
<proteinExistence type="predicted"/>